<dbReference type="OrthoDB" id="8452228at2"/>
<dbReference type="EMBL" id="AWFB01000089">
    <property type="protein sequence ID" value="RAN30475.1"/>
    <property type="molecule type" value="Genomic_DNA"/>
</dbReference>
<organism evidence="1 2">
    <name type="scientific">Hyphomonas pacifica</name>
    <dbReference type="NCBI Taxonomy" id="1280941"/>
    <lineage>
        <taxon>Bacteria</taxon>
        <taxon>Pseudomonadati</taxon>
        <taxon>Pseudomonadota</taxon>
        <taxon>Alphaproteobacteria</taxon>
        <taxon>Hyphomonadales</taxon>
        <taxon>Hyphomonadaceae</taxon>
        <taxon>Hyphomonas</taxon>
    </lineage>
</organism>
<evidence type="ECO:0000313" key="1">
    <source>
        <dbReference type="EMBL" id="RAN30475.1"/>
    </source>
</evidence>
<accession>A0A062TVB4</accession>
<dbReference type="InterPro" id="IPR011738">
    <property type="entry name" value="Phage_CHP"/>
</dbReference>
<dbReference type="AlphaFoldDB" id="A0A062TVB4"/>
<dbReference type="Proteomes" id="UP000249123">
    <property type="component" value="Unassembled WGS sequence"/>
</dbReference>
<gene>
    <name evidence="1" type="ORF">HY3_06580</name>
</gene>
<dbReference type="NCBIfam" id="TIGR02215">
    <property type="entry name" value="phage_chp_gp8"/>
    <property type="match status" value="1"/>
</dbReference>
<dbReference type="Gene3D" id="1.10.3230.30">
    <property type="entry name" value="Phage gp6-like head-tail connector protein"/>
    <property type="match status" value="1"/>
</dbReference>
<reference evidence="1 2" key="1">
    <citation type="submission" date="2013-04" db="EMBL/GenBank/DDBJ databases">
        <title>Hyphomonas sp. T24B3 Genome Sequencing.</title>
        <authorList>
            <person name="Lai Q."/>
            <person name="Shao Z."/>
        </authorList>
    </citation>
    <scope>NUCLEOTIDE SEQUENCE [LARGE SCALE GENOMIC DNA]</scope>
    <source>
        <strain evidence="1 2">T24B3</strain>
    </source>
</reference>
<protein>
    <submittedName>
        <fullName evidence="1">Uncharacterized protein</fullName>
    </submittedName>
</protein>
<keyword evidence="2" id="KW-1185">Reference proteome</keyword>
<comment type="caution">
    <text evidence="1">The sequence shown here is derived from an EMBL/GenBank/DDBJ whole genome shotgun (WGS) entry which is preliminary data.</text>
</comment>
<dbReference type="RefSeq" id="WP_034829087.1">
    <property type="nucleotide sequence ID" value="NZ_AWFA01000067.1"/>
</dbReference>
<proteinExistence type="predicted"/>
<evidence type="ECO:0000313" key="2">
    <source>
        <dbReference type="Proteomes" id="UP000249123"/>
    </source>
</evidence>
<name>A0A062TVB4_9PROT</name>
<sequence length="181" mass="19154">MTLTVITPPADEALSLQAAKEYLRIGHEGEDPLVAGLIAAARARLEAETGLALVTRTVKRSFDHWPVGLIRTGARLLPGPASALVSVEVADADGAAQLYTGRFQLVGGRLRLKPFVARPSIPPGGRADVTFVTGYGAAADVPEDLVQALKRLVLAAYGREAGEALPEEVTAILAARRERRI</sequence>
<dbReference type="eggNOG" id="ENOG5032SBG">
    <property type="taxonomic scope" value="Bacteria"/>
</dbReference>
<dbReference type="STRING" id="1280941.HY2_05605"/>